<dbReference type="EMBL" id="AONC01000029">
    <property type="protein sequence ID" value="EXJ15078.1"/>
    <property type="molecule type" value="Genomic_DNA"/>
</dbReference>
<name>W9V687_9GAMM</name>
<proteinExistence type="predicted"/>
<dbReference type="RefSeq" id="WP_198295701.1">
    <property type="nucleotide sequence ID" value="NZ_AONC01000029.1"/>
</dbReference>
<evidence type="ECO:0000313" key="2">
    <source>
        <dbReference type="Proteomes" id="UP000019460"/>
    </source>
</evidence>
<accession>W9V687</accession>
<organism evidence="1 2">
    <name type="scientific">Imhoffiella purpurea</name>
    <dbReference type="NCBI Taxonomy" id="1249627"/>
    <lineage>
        <taxon>Bacteria</taxon>
        <taxon>Pseudomonadati</taxon>
        <taxon>Pseudomonadota</taxon>
        <taxon>Gammaproteobacteria</taxon>
        <taxon>Chromatiales</taxon>
        <taxon>Chromatiaceae</taxon>
        <taxon>Imhoffiella</taxon>
    </lineage>
</organism>
<keyword evidence="2" id="KW-1185">Reference proteome</keyword>
<reference evidence="1 2" key="1">
    <citation type="submission" date="2012-11" db="EMBL/GenBank/DDBJ databases">
        <title>Genome assembly of Thiorhodococcus sp. AK35.</title>
        <authorList>
            <person name="Nupur N."/>
            <person name="Khatri I."/>
            <person name="Subramanian S."/>
            <person name="Pinnaka A."/>
        </authorList>
    </citation>
    <scope>NUCLEOTIDE SEQUENCE [LARGE SCALE GENOMIC DNA]</scope>
    <source>
        <strain evidence="1 2">AK35</strain>
    </source>
</reference>
<evidence type="ECO:0000313" key="1">
    <source>
        <dbReference type="EMBL" id="EXJ15078.1"/>
    </source>
</evidence>
<dbReference type="STRING" id="1249627.D779_1632"/>
<sequence length="57" mass="5583">MGALGVLAAAIVLAGGIQSTVHLADADDSGIGLKGTPVIEVQAIQSDQSGQSSRNGH</sequence>
<dbReference type="AlphaFoldDB" id="W9V687"/>
<comment type="caution">
    <text evidence="1">The sequence shown here is derived from an EMBL/GenBank/DDBJ whole genome shotgun (WGS) entry which is preliminary data.</text>
</comment>
<gene>
    <name evidence="1" type="ORF">D779_1632</name>
</gene>
<protein>
    <submittedName>
        <fullName evidence="1">Uncharacterized protein</fullName>
    </submittedName>
</protein>
<dbReference type="Proteomes" id="UP000019460">
    <property type="component" value="Unassembled WGS sequence"/>
</dbReference>